<dbReference type="GO" id="GO:0000155">
    <property type="term" value="F:phosphorelay sensor kinase activity"/>
    <property type="evidence" value="ECO:0007669"/>
    <property type="project" value="InterPro"/>
</dbReference>
<comment type="subcellular location">
    <subcellularLocation>
        <location evidence="2">Cell membrane</location>
        <topology evidence="2">Multi-pass membrane protein</topology>
    </subcellularLocation>
</comment>
<evidence type="ECO:0000256" key="6">
    <source>
        <dbReference type="ARBA" id="ARBA00022679"/>
    </source>
</evidence>
<evidence type="ECO:0000256" key="8">
    <source>
        <dbReference type="ARBA" id="ARBA00022777"/>
    </source>
</evidence>
<dbReference type="PROSITE" id="PS50109">
    <property type="entry name" value="HIS_KIN"/>
    <property type="match status" value="1"/>
</dbReference>
<dbReference type="InterPro" id="IPR005467">
    <property type="entry name" value="His_kinase_dom"/>
</dbReference>
<feature type="transmembrane region" description="Helical" evidence="10">
    <location>
        <begin position="173"/>
        <end position="193"/>
    </location>
</feature>
<dbReference type="CDD" id="cd00082">
    <property type="entry name" value="HisKA"/>
    <property type="match status" value="1"/>
</dbReference>
<dbReference type="Pfam" id="PF00512">
    <property type="entry name" value="HisKA"/>
    <property type="match status" value="1"/>
</dbReference>
<evidence type="ECO:0000256" key="2">
    <source>
        <dbReference type="ARBA" id="ARBA00004651"/>
    </source>
</evidence>
<comment type="catalytic activity">
    <reaction evidence="1">
        <text>ATP + protein L-histidine = ADP + protein N-phospho-L-histidine.</text>
        <dbReference type="EC" id="2.7.13.3"/>
    </reaction>
</comment>
<keyword evidence="8 12" id="KW-0418">Kinase</keyword>
<evidence type="ECO:0000256" key="5">
    <source>
        <dbReference type="ARBA" id="ARBA00022553"/>
    </source>
</evidence>
<dbReference type="GO" id="GO:0005524">
    <property type="term" value="F:ATP binding"/>
    <property type="evidence" value="ECO:0007669"/>
    <property type="project" value="UniProtKB-KW"/>
</dbReference>
<keyword evidence="6" id="KW-0808">Transferase</keyword>
<dbReference type="SUPFAM" id="SSF55874">
    <property type="entry name" value="ATPase domain of HSP90 chaperone/DNA topoisomerase II/histidine kinase"/>
    <property type="match status" value="1"/>
</dbReference>
<evidence type="ECO:0000313" key="12">
    <source>
        <dbReference type="EMBL" id="TFH68543.1"/>
    </source>
</evidence>
<dbReference type="PRINTS" id="PR00344">
    <property type="entry name" value="BCTRLSENSOR"/>
</dbReference>
<evidence type="ECO:0000256" key="9">
    <source>
        <dbReference type="ARBA" id="ARBA00022840"/>
    </source>
</evidence>
<organism evidence="12 13">
    <name type="scientific">Gammaproteobacteria bacterium LSUCC0057</name>
    <dbReference type="NCBI Taxonomy" id="2559237"/>
    <lineage>
        <taxon>Bacteria</taxon>
        <taxon>Pseudomonadati</taxon>
        <taxon>Pseudomonadota</taxon>
        <taxon>Gammaproteobacteria</taxon>
        <taxon>Cellvibrionales</taxon>
        <taxon>Porticoccaceae</taxon>
        <taxon>SAR92 clade</taxon>
    </lineage>
</organism>
<gene>
    <name evidence="12" type="ORF">E3W66_00865</name>
</gene>
<protein>
    <recommendedName>
        <fullName evidence="3">histidine kinase</fullName>
        <ecNumber evidence="3">2.7.13.3</ecNumber>
    </recommendedName>
</protein>
<evidence type="ECO:0000313" key="13">
    <source>
        <dbReference type="Proteomes" id="UP000298133"/>
    </source>
</evidence>
<reference evidence="12 13" key="1">
    <citation type="submission" date="2019-03" db="EMBL/GenBank/DDBJ databases">
        <title>Draft genome of Gammaproteobacteria bacterium LSUCC0057, a member of the SAR92 clade.</title>
        <authorList>
            <person name="Lanclos V.C."/>
            <person name="Doiron C."/>
            <person name="Henson M.W."/>
            <person name="Thrash J.C."/>
        </authorList>
    </citation>
    <scope>NUCLEOTIDE SEQUENCE [LARGE SCALE GENOMIC DNA]</scope>
    <source>
        <strain evidence="12 13">LSUCC0057</strain>
    </source>
</reference>
<dbReference type="AlphaFoldDB" id="A0A4Y8UMN1"/>
<dbReference type="Gene3D" id="3.30.565.10">
    <property type="entry name" value="Histidine kinase-like ATPase, C-terminal domain"/>
    <property type="match status" value="1"/>
</dbReference>
<accession>A0A4Y8UMN1</accession>
<dbReference type="OrthoDB" id="9785252at2"/>
<dbReference type="Proteomes" id="UP000298133">
    <property type="component" value="Unassembled WGS sequence"/>
</dbReference>
<proteinExistence type="predicted"/>
<evidence type="ECO:0000256" key="10">
    <source>
        <dbReference type="SAM" id="Phobius"/>
    </source>
</evidence>
<keyword evidence="10" id="KW-0472">Membrane</keyword>
<dbReference type="EMBL" id="SPIA01000001">
    <property type="protein sequence ID" value="TFH68543.1"/>
    <property type="molecule type" value="Genomic_DNA"/>
</dbReference>
<keyword evidence="10" id="KW-0812">Transmembrane</keyword>
<dbReference type="SMART" id="SM00387">
    <property type="entry name" value="HATPase_c"/>
    <property type="match status" value="1"/>
</dbReference>
<feature type="transmembrane region" description="Helical" evidence="10">
    <location>
        <begin position="140"/>
        <end position="161"/>
    </location>
</feature>
<feature type="domain" description="Histidine kinase" evidence="11">
    <location>
        <begin position="229"/>
        <end position="425"/>
    </location>
</feature>
<comment type="caution">
    <text evidence="12">The sequence shown here is derived from an EMBL/GenBank/DDBJ whole genome shotgun (WGS) entry which is preliminary data.</text>
</comment>
<evidence type="ECO:0000256" key="3">
    <source>
        <dbReference type="ARBA" id="ARBA00012438"/>
    </source>
</evidence>
<dbReference type="GO" id="GO:0005886">
    <property type="term" value="C:plasma membrane"/>
    <property type="evidence" value="ECO:0007669"/>
    <property type="project" value="UniProtKB-SubCell"/>
</dbReference>
<dbReference type="InterPro" id="IPR036097">
    <property type="entry name" value="HisK_dim/P_sf"/>
</dbReference>
<dbReference type="SUPFAM" id="SSF47384">
    <property type="entry name" value="Homodimeric domain of signal transducing histidine kinase"/>
    <property type="match status" value="1"/>
</dbReference>
<dbReference type="PANTHER" id="PTHR44936:SF10">
    <property type="entry name" value="SENSOR PROTEIN RSTB"/>
    <property type="match status" value="1"/>
</dbReference>
<evidence type="ECO:0000256" key="1">
    <source>
        <dbReference type="ARBA" id="ARBA00000085"/>
    </source>
</evidence>
<dbReference type="InterPro" id="IPR003661">
    <property type="entry name" value="HisK_dim/P_dom"/>
</dbReference>
<dbReference type="EC" id="2.7.13.3" evidence="3"/>
<dbReference type="Pfam" id="PF02518">
    <property type="entry name" value="HATPase_c"/>
    <property type="match status" value="1"/>
</dbReference>
<keyword evidence="10" id="KW-1133">Transmembrane helix</keyword>
<keyword evidence="5" id="KW-0597">Phosphoprotein</keyword>
<dbReference type="InterPro" id="IPR050980">
    <property type="entry name" value="2C_sensor_his_kinase"/>
</dbReference>
<name>A0A4Y8UMN1_9GAMM</name>
<keyword evidence="7" id="KW-0547">Nucleotide-binding</keyword>
<keyword evidence="4" id="KW-1003">Cell membrane</keyword>
<keyword evidence="13" id="KW-1185">Reference proteome</keyword>
<sequence>MSLCLSPSLPSPPNANSAVDMRSNLLRLSAIRALVLGGQLLALGYFTLRQPLGLPVLELSLLLALFTLLTAQGWLRQRVAAISAREFFANLLLDTLIFSLLLYYSGGSSNPFISYYLIPITIAAITLPGRLAAAITVTALLSYTLLLEWHVPIAALSLSAHAGHGGASDGANLHIIGMWVNFALSASIIGYYISRMASTVRAQQQRLERQRADQLRSDQLNAIGLLAAGTAHELGTPLNTMKIVLDELCAAPPQQAGEDLQLLNSQVQHCQTILRSLVDTARQATEPDAQQVVVAAQLGKLIERWQLLRPRVAVVLQQQIDSGQQGYLHPSVEQAFINLLNNAADASAERIEVTTAVDGDMLRFAVRDYGAGIELATAVGNRAPSGLGIGLALTRATLERFGGALQLQPHPAGGSLATATVSLQRVAP</sequence>
<feature type="transmembrane region" description="Helical" evidence="10">
    <location>
        <begin position="54"/>
        <end position="75"/>
    </location>
</feature>
<dbReference type="SMART" id="SM00388">
    <property type="entry name" value="HisKA"/>
    <property type="match status" value="1"/>
</dbReference>
<evidence type="ECO:0000259" key="11">
    <source>
        <dbReference type="PROSITE" id="PS50109"/>
    </source>
</evidence>
<feature type="transmembrane region" description="Helical" evidence="10">
    <location>
        <begin position="87"/>
        <end position="106"/>
    </location>
</feature>
<dbReference type="Gene3D" id="1.10.287.130">
    <property type="match status" value="1"/>
</dbReference>
<dbReference type="InterPro" id="IPR003594">
    <property type="entry name" value="HATPase_dom"/>
</dbReference>
<dbReference type="InterPro" id="IPR004358">
    <property type="entry name" value="Sig_transdc_His_kin-like_C"/>
</dbReference>
<evidence type="ECO:0000256" key="7">
    <source>
        <dbReference type="ARBA" id="ARBA00022741"/>
    </source>
</evidence>
<dbReference type="InterPro" id="IPR036890">
    <property type="entry name" value="HATPase_C_sf"/>
</dbReference>
<evidence type="ECO:0000256" key="4">
    <source>
        <dbReference type="ARBA" id="ARBA00022475"/>
    </source>
</evidence>
<dbReference type="PANTHER" id="PTHR44936">
    <property type="entry name" value="SENSOR PROTEIN CREC"/>
    <property type="match status" value="1"/>
</dbReference>
<keyword evidence="9" id="KW-0067">ATP-binding</keyword>
<feature type="transmembrane region" description="Helical" evidence="10">
    <location>
        <begin position="112"/>
        <end position="133"/>
    </location>
</feature>